<keyword evidence="2 6" id="KW-0813">Transport</keyword>
<evidence type="ECO:0000259" key="7">
    <source>
        <dbReference type="PROSITE" id="PS50928"/>
    </source>
</evidence>
<dbReference type="Pfam" id="PF00528">
    <property type="entry name" value="BPD_transp_1"/>
    <property type="match status" value="1"/>
</dbReference>
<proteinExistence type="inferred from homology"/>
<keyword evidence="9" id="KW-1185">Reference proteome</keyword>
<dbReference type="Gene3D" id="1.10.3720.10">
    <property type="entry name" value="MetI-like"/>
    <property type="match status" value="1"/>
</dbReference>
<reference evidence="8" key="1">
    <citation type="submission" date="2020-09" db="EMBL/GenBank/DDBJ databases">
        <title>A novel bacterium of genus Paenibacillus, isolated from South China Sea.</title>
        <authorList>
            <person name="Huang H."/>
            <person name="Mo K."/>
            <person name="Hu Y."/>
        </authorList>
    </citation>
    <scope>NUCLEOTIDE SEQUENCE</scope>
    <source>
        <strain evidence="8">IB182493</strain>
    </source>
</reference>
<dbReference type="InterPro" id="IPR035906">
    <property type="entry name" value="MetI-like_sf"/>
</dbReference>
<feature type="transmembrane region" description="Helical" evidence="6">
    <location>
        <begin position="282"/>
        <end position="306"/>
    </location>
</feature>
<feature type="transmembrane region" description="Helical" evidence="6">
    <location>
        <begin position="93"/>
        <end position="114"/>
    </location>
</feature>
<dbReference type="Proteomes" id="UP000632125">
    <property type="component" value="Unassembled WGS sequence"/>
</dbReference>
<keyword evidence="4 6" id="KW-1133">Transmembrane helix</keyword>
<evidence type="ECO:0000256" key="4">
    <source>
        <dbReference type="ARBA" id="ARBA00022989"/>
    </source>
</evidence>
<dbReference type="InterPro" id="IPR000515">
    <property type="entry name" value="MetI-like"/>
</dbReference>
<evidence type="ECO:0000313" key="9">
    <source>
        <dbReference type="Proteomes" id="UP000632125"/>
    </source>
</evidence>
<feature type="transmembrane region" description="Helical" evidence="6">
    <location>
        <begin position="29"/>
        <end position="56"/>
    </location>
</feature>
<dbReference type="PANTHER" id="PTHR43496:SF1">
    <property type="entry name" value="POLYGALACTURONAN_RHAMNOGALACTURONAN TRANSPORT SYSTEM PERMEASE PROTEIN YTEP"/>
    <property type="match status" value="1"/>
</dbReference>
<dbReference type="CDD" id="cd06261">
    <property type="entry name" value="TM_PBP2"/>
    <property type="match status" value="1"/>
</dbReference>
<evidence type="ECO:0000256" key="6">
    <source>
        <dbReference type="RuleBase" id="RU363032"/>
    </source>
</evidence>
<evidence type="ECO:0000256" key="1">
    <source>
        <dbReference type="ARBA" id="ARBA00004141"/>
    </source>
</evidence>
<organism evidence="8 9">
    <name type="scientific">Paenibacillus arenilitoris</name>
    <dbReference type="NCBI Taxonomy" id="2772299"/>
    <lineage>
        <taxon>Bacteria</taxon>
        <taxon>Bacillati</taxon>
        <taxon>Bacillota</taxon>
        <taxon>Bacilli</taxon>
        <taxon>Bacillales</taxon>
        <taxon>Paenibacillaceae</taxon>
        <taxon>Paenibacillus</taxon>
    </lineage>
</organism>
<comment type="subcellular location">
    <subcellularLocation>
        <location evidence="6">Cell membrane</location>
        <topology evidence="6">Multi-pass membrane protein</topology>
    </subcellularLocation>
    <subcellularLocation>
        <location evidence="1">Membrane</location>
        <topology evidence="1">Multi-pass membrane protein</topology>
    </subcellularLocation>
</comment>
<name>A0A927CK93_9BACL</name>
<dbReference type="GO" id="GO:0005886">
    <property type="term" value="C:plasma membrane"/>
    <property type="evidence" value="ECO:0007669"/>
    <property type="project" value="UniProtKB-SubCell"/>
</dbReference>
<comment type="caution">
    <text evidence="8">The sequence shown here is derived from an EMBL/GenBank/DDBJ whole genome shotgun (WGS) entry which is preliminary data.</text>
</comment>
<dbReference type="AlphaFoldDB" id="A0A927CK93"/>
<dbReference type="SUPFAM" id="SSF161098">
    <property type="entry name" value="MetI-like"/>
    <property type="match status" value="1"/>
</dbReference>
<keyword evidence="5 6" id="KW-0472">Membrane</keyword>
<protein>
    <submittedName>
        <fullName evidence="8">Sugar ABC transporter permease</fullName>
    </submittedName>
</protein>
<gene>
    <name evidence="8" type="ORF">IDH41_10505</name>
</gene>
<dbReference type="EMBL" id="JACXIY010000013">
    <property type="protein sequence ID" value="MBD2869010.1"/>
    <property type="molecule type" value="Genomic_DNA"/>
</dbReference>
<dbReference type="RefSeq" id="WP_190860774.1">
    <property type="nucleotide sequence ID" value="NZ_JACXIY010000013.1"/>
</dbReference>
<keyword evidence="3 6" id="KW-0812">Transmembrane</keyword>
<evidence type="ECO:0000313" key="8">
    <source>
        <dbReference type="EMBL" id="MBD2869010.1"/>
    </source>
</evidence>
<evidence type="ECO:0000256" key="2">
    <source>
        <dbReference type="ARBA" id="ARBA00022448"/>
    </source>
</evidence>
<comment type="similarity">
    <text evidence="6">Belongs to the binding-protein-dependent transport system permease family.</text>
</comment>
<evidence type="ECO:0000256" key="5">
    <source>
        <dbReference type="ARBA" id="ARBA00023136"/>
    </source>
</evidence>
<accession>A0A927CK93</accession>
<sequence>MELAKTPGAKRNPNAKVSRLRKDIVMNKYVYLMALPVIAYFLIFHYAPIGGLVIAFQNFSAFKGIGGSDWVGLQHFQDFLTSPYAFRVIRNTLMINVYQIIFGFPAPILLALLLNEIRVQLFKRAIQTISYMPHFISLVVICGMLVDFTQSEGVINDIIVFFGGERANLLMDTDLFRTIFVSSGIWQEVGWGSIIYLAALSTLDPHLYEASSIDGAGRFRQLVHITFPALVPTILILLIMRMGHIMSEGFEKIILLYNPLTYETADVISSYVYRRGIQEANYSFGAAVGLFNSSINFIILLAVNYLSRKYAKESLW</sequence>
<feature type="domain" description="ABC transmembrane type-1" evidence="7">
    <location>
        <begin position="89"/>
        <end position="303"/>
    </location>
</feature>
<evidence type="ECO:0000256" key="3">
    <source>
        <dbReference type="ARBA" id="ARBA00022692"/>
    </source>
</evidence>
<dbReference type="GO" id="GO:0055085">
    <property type="term" value="P:transmembrane transport"/>
    <property type="evidence" value="ECO:0007669"/>
    <property type="project" value="InterPro"/>
</dbReference>
<dbReference type="PANTHER" id="PTHR43496">
    <property type="entry name" value="PROTEIN LPLB"/>
    <property type="match status" value="1"/>
</dbReference>
<feature type="transmembrane region" description="Helical" evidence="6">
    <location>
        <begin position="222"/>
        <end position="240"/>
    </location>
</feature>
<dbReference type="PROSITE" id="PS50928">
    <property type="entry name" value="ABC_TM1"/>
    <property type="match status" value="1"/>
</dbReference>